<dbReference type="Pfam" id="PF00689">
    <property type="entry name" value="Cation_ATPase_C"/>
    <property type="match status" value="1"/>
</dbReference>
<feature type="compositionally biased region" description="Basic and acidic residues" evidence="9">
    <location>
        <begin position="1213"/>
        <end position="1223"/>
    </location>
</feature>
<keyword evidence="3" id="KW-0479">Metal-binding</keyword>
<evidence type="ECO:0000256" key="3">
    <source>
        <dbReference type="ARBA" id="ARBA00022723"/>
    </source>
</evidence>
<sequence>MSKLRERLAMKTGAKNFENHKSSSKGKEKEGPVEEKEGSVEKKEGHVGENSRTPPWLEELQDEDFDPTPFAFKPIQLARMLDPKNFDTLTTLGGITGLMRGLGSNSDCGLSDVASATLTRTSSDLPVPERYRTQEHPAYGATFDDRRRVFGENRLPQRFRKSLIHFMWLTMKDKLWILLFISAIISLALGLFQDSGIPRDPNQPQVDWVEGAAIVVAIIIVAFLGSLIDWHTARQLEELDKRKDERVMKVIRDGQEKVIDIKEALVGDIALLEPGDIVPCDGIFLSGHNVRCDESEISGEPDIIRKVSYDEVLELKKTRNEAHADCFVLSGSKVLEGVGEYVVVAVGLKSFNGRIMNALQEDFEAAPLQIKLNHLAEMIAKIGTAAGLLLFVALMVRFFVQLGTGNPHRSPNENGTAFINILTTSIILIVIAVPEGLPLALSFAFAFAAKRMAHEQLLVRAQSSYEKMAYASVICTDRTGILTRNSMTVVAGTIGIRAKFVRDPDKSVMHLKSFEDEKAQEHPENFFFDWTKFNNIIPPKLQEILNEAIAINSTAFEDVDPDTGDLVFIGNKVESALLQFAKNLQWRSFREVRESAEIVQKMPFSSEQMAMGVVVRLLDGTYRFYVKGAFEILVNKCSHHVVVSKDGSSGSSGLVQTRLMDADALDSIPHTIASLASQPLRFMALCYKDIRSWSFVVPTGLVPSEQTEMPFRELMQDLTLIGIVGIEDPLRPGIRESIAKCNLAGITVKMCTGDGMFNSRSIARQCGIFTPGGIVIEGPVFRQLTQTERVEIVPRLQVLARSSAEDKKILVDTLKSLGETVCVTGSRTIDGPALKTADVGFSMGIAGTEAAKEASDIILMDDNFSTVVKAIIWGRCICDSVRKLLQFQITASITAVVITFVTALASELEESVLTPVQLLWINIIMDTFAALALATDPATEWFLKRKPEWRNVPLLSTDMYKMIVFQCIYQIVIILVFHFLGDRILGYDRSASSNAIMQTFLFNTFVFAQLFNCINCRRPDGHLNVFEGIHRNYYIIGVTLIEMGIQTLIIFVGGAALEVTAIPGREWGISLALGFVSLPLGSLVRSLPSRPFEKFFQILGLIKREDILPSTRPDRETLPDPINVRDNLKFMENIRGGRMHSSPFLDDSRSARLKKEATRLPRLLTLTPSILAGKLFRPDDKHTQDSSLDPTHLSPVSSWNGKTSYPHSTRLHLHPDTPKDDPAFIRYGGSP</sequence>
<feature type="transmembrane region" description="Helical" evidence="10">
    <location>
        <begin position="995"/>
        <end position="1014"/>
    </location>
</feature>
<evidence type="ECO:0000256" key="9">
    <source>
        <dbReference type="SAM" id="MobiDB-lite"/>
    </source>
</evidence>
<dbReference type="FunFam" id="2.70.150.10:FF:000028">
    <property type="entry name" value="Calcium-transporting ATPase"/>
    <property type="match status" value="1"/>
</dbReference>
<dbReference type="OrthoDB" id="3352408at2759"/>
<keyword evidence="8 10" id="KW-0472">Membrane</keyword>
<dbReference type="InterPro" id="IPR023299">
    <property type="entry name" value="ATPase_P-typ_cyto_dom_N"/>
</dbReference>
<dbReference type="Gene3D" id="1.20.1110.10">
    <property type="entry name" value="Calcium-transporting ATPase, transmembrane domain"/>
    <property type="match status" value="1"/>
</dbReference>
<dbReference type="GO" id="GO:0006874">
    <property type="term" value="P:intracellular calcium ion homeostasis"/>
    <property type="evidence" value="ECO:0007669"/>
    <property type="project" value="TreeGrafter"/>
</dbReference>
<evidence type="ECO:0000256" key="2">
    <source>
        <dbReference type="ARBA" id="ARBA00022692"/>
    </source>
</evidence>
<name>A0A8H5G7D7_9AGAR</name>
<dbReference type="Gene3D" id="2.70.150.10">
    <property type="entry name" value="Calcium-transporting ATPase, cytoplasmic transduction domain A"/>
    <property type="match status" value="1"/>
</dbReference>
<evidence type="ECO:0000259" key="11">
    <source>
        <dbReference type="Pfam" id="PF00122"/>
    </source>
</evidence>
<organism evidence="14 15">
    <name type="scientific">Leucocoprinus leucothites</name>
    <dbReference type="NCBI Taxonomy" id="201217"/>
    <lineage>
        <taxon>Eukaryota</taxon>
        <taxon>Fungi</taxon>
        <taxon>Dikarya</taxon>
        <taxon>Basidiomycota</taxon>
        <taxon>Agaricomycotina</taxon>
        <taxon>Agaricomycetes</taxon>
        <taxon>Agaricomycetidae</taxon>
        <taxon>Agaricales</taxon>
        <taxon>Agaricineae</taxon>
        <taxon>Agaricaceae</taxon>
        <taxon>Leucocoprinus</taxon>
    </lineage>
</organism>
<feature type="transmembrane region" description="Helical" evidence="10">
    <location>
        <begin position="918"/>
        <end position="938"/>
    </location>
</feature>
<feature type="transmembrane region" description="Helical" evidence="10">
    <location>
        <begin position="419"/>
        <end position="448"/>
    </location>
</feature>
<dbReference type="InterPro" id="IPR004014">
    <property type="entry name" value="ATPase_P-typ_cation-transptr_N"/>
</dbReference>
<dbReference type="Pfam" id="PF00122">
    <property type="entry name" value="E1-E2_ATPase"/>
    <property type="match status" value="1"/>
</dbReference>
<feature type="transmembrane region" description="Helical" evidence="10">
    <location>
        <begin position="884"/>
        <end position="906"/>
    </location>
</feature>
<dbReference type="GO" id="GO:0016887">
    <property type="term" value="F:ATP hydrolysis activity"/>
    <property type="evidence" value="ECO:0007669"/>
    <property type="project" value="InterPro"/>
</dbReference>
<dbReference type="InterPro" id="IPR036412">
    <property type="entry name" value="HAD-like_sf"/>
</dbReference>
<dbReference type="SUPFAM" id="SSF56784">
    <property type="entry name" value="HAD-like"/>
    <property type="match status" value="1"/>
</dbReference>
<dbReference type="SUPFAM" id="SSF81665">
    <property type="entry name" value="Calcium ATPase, transmembrane domain M"/>
    <property type="match status" value="1"/>
</dbReference>
<dbReference type="PRINTS" id="PR00119">
    <property type="entry name" value="CATATPASE"/>
</dbReference>
<dbReference type="GO" id="GO:0046872">
    <property type="term" value="F:metal ion binding"/>
    <property type="evidence" value="ECO:0007669"/>
    <property type="project" value="UniProtKB-KW"/>
</dbReference>
<dbReference type="InterPro" id="IPR023214">
    <property type="entry name" value="HAD_sf"/>
</dbReference>
<proteinExistence type="predicted"/>
<evidence type="ECO:0000313" key="14">
    <source>
        <dbReference type="EMBL" id="KAF5359718.1"/>
    </source>
</evidence>
<evidence type="ECO:0000256" key="5">
    <source>
        <dbReference type="ARBA" id="ARBA00022840"/>
    </source>
</evidence>
<keyword evidence="5" id="KW-0067">ATP-binding</keyword>
<dbReference type="InterPro" id="IPR059000">
    <property type="entry name" value="ATPase_P-type_domA"/>
</dbReference>
<feature type="transmembrane region" description="Helical" evidence="10">
    <location>
        <begin position="1034"/>
        <end position="1055"/>
    </location>
</feature>
<dbReference type="SUPFAM" id="SSF81653">
    <property type="entry name" value="Calcium ATPase, transduction domain A"/>
    <property type="match status" value="1"/>
</dbReference>
<dbReference type="Gene3D" id="3.40.50.1000">
    <property type="entry name" value="HAD superfamily/HAD-like"/>
    <property type="match status" value="1"/>
</dbReference>
<evidence type="ECO:0000259" key="13">
    <source>
        <dbReference type="Pfam" id="PF00690"/>
    </source>
</evidence>
<dbReference type="PANTHER" id="PTHR24093">
    <property type="entry name" value="CATION TRANSPORTING ATPASE"/>
    <property type="match status" value="1"/>
</dbReference>
<dbReference type="GO" id="GO:0005524">
    <property type="term" value="F:ATP binding"/>
    <property type="evidence" value="ECO:0007669"/>
    <property type="project" value="UniProtKB-KW"/>
</dbReference>
<feature type="domain" description="Cation-transporting P-type ATPase C-terminal" evidence="12">
    <location>
        <begin position="911"/>
        <end position="1085"/>
    </location>
</feature>
<dbReference type="Pfam" id="PF00690">
    <property type="entry name" value="Cation_ATPase_N"/>
    <property type="match status" value="1"/>
</dbReference>
<feature type="transmembrane region" description="Helical" evidence="10">
    <location>
        <begin position="175"/>
        <end position="192"/>
    </location>
</feature>
<feature type="domain" description="P-type ATPase A" evidence="11">
    <location>
        <begin position="248"/>
        <end position="359"/>
    </location>
</feature>
<evidence type="ECO:0000256" key="6">
    <source>
        <dbReference type="ARBA" id="ARBA00022842"/>
    </source>
</evidence>
<dbReference type="Gene3D" id="3.40.1110.10">
    <property type="entry name" value="Calcium-transporting ATPase, cytoplasmic domain N"/>
    <property type="match status" value="1"/>
</dbReference>
<evidence type="ECO:0000256" key="10">
    <source>
        <dbReference type="SAM" id="Phobius"/>
    </source>
</evidence>
<dbReference type="Proteomes" id="UP000559027">
    <property type="component" value="Unassembled WGS sequence"/>
</dbReference>
<dbReference type="EMBL" id="JAACJO010000004">
    <property type="protein sequence ID" value="KAF5359718.1"/>
    <property type="molecule type" value="Genomic_DNA"/>
</dbReference>
<dbReference type="SUPFAM" id="SSF81660">
    <property type="entry name" value="Metal cation-transporting ATPase, ATP-binding domain N"/>
    <property type="match status" value="1"/>
</dbReference>
<keyword evidence="4" id="KW-0547">Nucleotide-binding</keyword>
<feature type="compositionally biased region" description="Polar residues" evidence="9">
    <location>
        <begin position="1185"/>
        <end position="1207"/>
    </location>
</feature>
<evidence type="ECO:0000256" key="8">
    <source>
        <dbReference type="ARBA" id="ARBA00023136"/>
    </source>
</evidence>
<keyword evidence="7 10" id="KW-1133">Transmembrane helix</keyword>
<keyword evidence="6" id="KW-0460">Magnesium</keyword>
<feature type="transmembrane region" description="Helical" evidence="10">
    <location>
        <begin position="378"/>
        <end position="399"/>
    </location>
</feature>
<evidence type="ECO:0008006" key="16">
    <source>
        <dbReference type="Google" id="ProtNLM"/>
    </source>
</evidence>
<feature type="compositionally biased region" description="Basic and acidic residues" evidence="9">
    <location>
        <begin position="17"/>
        <end position="49"/>
    </location>
</feature>
<feature type="transmembrane region" description="Helical" evidence="10">
    <location>
        <begin position="959"/>
        <end position="980"/>
    </location>
</feature>
<keyword evidence="2 10" id="KW-0812">Transmembrane</keyword>
<dbReference type="InterPro" id="IPR006068">
    <property type="entry name" value="ATPase_P-typ_cation-transptr_C"/>
</dbReference>
<comment type="subcellular location">
    <subcellularLocation>
        <location evidence="1">Endomembrane system</location>
        <topology evidence="1">Multi-pass membrane protein</topology>
    </subcellularLocation>
</comment>
<dbReference type="NCBIfam" id="TIGR01494">
    <property type="entry name" value="ATPase_P-type"/>
    <property type="match status" value="1"/>
</dbReference>
<feature type="region of interest" description="Disordered" evidence="9">
    <location>
        <begin position="1177"/>
        <end position="1231"/>
    </location>
</feature>
<evidence type="ECO:0000313" key="15">
    <source>
        <dbReference type="Proteomes" id="UP000559027"/>
    </source>
</evidence>
<keyword evidence="15" id="KW-1185">Reference proteome</keyword>
<dbReference type="AlphaFoldDB" id="A0A8H5G7D7"/>
<feature type="region of interest" description="Disordered" evidence="9">
    <location>
        <begin position="1"/>
        <end position="62"/>
    </location>
</feature>
<evidence type="ECO:0000256" key="1">
    <source>
        <dbReference type="ARBA" id="ARBA00004127"/>
    </source>
</evidence>
<feature type="transmembrane region" description="Helical" evidence="10">
    <location>
        <begin position="1067"/>
        <end position="1087"/>
    </location>
</feature>
<evidence type="ECO:0000256" key="4">
    <source>
        <dbReference type="ARBA" id="ARBA00022741"/>
    </source>
</evidence>
<feature type="domain" description="Cation-transporting P-type ATPase N-terminal" evidence="13">
    <location>
        <begin position="142"/>
        <end position="186"/>
    </location>
</feature>
<dbReference type="PANTHER" id="PTHR24093:SF369">
    <property type="entry name" value="CALCIUM-TRANSPORTING ATPASE"/>
    <property type="match status" value="1"/>
</dbReference>
<evidence type="ECO:0000259" key="12">
    <source>
        <dbReference type="Pfam" id="PF00689"/>
    </source>
</evidence>
<dbReference type="InterPro" id="IPR008250">
    <property type="entry name" value="ATPase_P-typ_transduc_dom_A_sf"/>
</dbReference>
<dbReference type="GO" id="GO:0005388">
    <property type="term" value="F:P-type calcium transporter activity"/>
    <property type="evidence" value="ECO:0007669"/>
    <property type="project" value="TreeGrafter"/>
</dbReference>
<accession>A0A8H5G7D7</accession>
<gene>
    <name evidence="14" type="ORF">D9756_003065</name>
</gene>
<protein>
    <recommendedName>
        <fullName evidence="16">P-type Ca(2+) transporter</fullName>
    </recommendedName>
</protein>
<feature type="transmembrane region" description="Helical" evidence="10">
    <location>
        <begin position="212"/>
        <end position="233"/>
    </location>
</feature>
<dbReference type="GO" id="GO:0005886">
    <property type="term" value="C:plasma membrane"/>
    <property type="evidence" value="ECO:0007669"/>
    <property type="project" value="TreeGrafter"/>
</dbReference>
<dbReference type="InterPro" id="IPR001757">
    <property type="entry name" value="P_typ_ATPase"/>
</dbReference>
<dbReference type="InterPro" id="IPR023298">
    <property type="entry name" value="ATPase_P-typ_TM_dom_sf"/>
</dbReference>
<reference evidence="14 15" key="1">
    <citation type="journal article" date="2020" name="ISME J.">
        <title>Uncovering the hidden diversity of litter-decomposition mechanisms in mushroom-forming fungi.</title>
        <authorList>
            <person name="Floudas D."/>
            <person name="Bentzer J."/>
            <person name="Ahren D."/>
            <person name="Johansson T."/>
            <person name="Persson P."/>
            <person name="Tunlid A."/>
        </authorList>
    </citation>
    <scope>NUCLEOTIDE SEQUENCE [LARGE SCALE GENOMIC DNA]</scope>
    <source>
        <strain evidence="14 15">CBS 146.42</strain>
    </source>
</reference>
<evidence type="ECO:0000256" key="7">
    <source>
        <dbReference type="ARBA" id="ARBA00022989"/>
    </source>
</evidence>
<dbReference type="GO" id="GO:0012505">
    <property type="term" value="C:endomembrane system"/>
    <property type="evidence" value="ECO:0007669"/>
    <property type="project" value="UniProtKB-SubCell"/>
</dbReference>
<comment type="caution">
    <text evidence="14">The sequence shown here is derived from an EMBL/GenBank/DDBJ whole genome shotgun (WGS) entry which is preliminary data.</text>
</comment>
<dbReference type="Pfam" id="PF13246">
    <property type="entry name" value="Cation_ATPase"/>
    <property type="match status" value="1"/>
</dbReference>